<dbReference type="EMBL" id="BFEA01000535">
    <property type="protein sequence ID" value="GBG85806.1"/>
    <property type="molecule type" value="Genomic_DNA"/>
</dbReference>
<organism evidence="2 3">
    <name type="scientific">Chara braunii</name>
    <name type="common">Braun's stonewort</name>
    <dbReference type="NCBI Taxonomy" id="69332"/>
    <lineage>
        <taxon>Eukaryota</taxon>
        <taxon>Viridiplantae</taxon>
        <taxon>Streptophyta</taxon>
        <taxon>Charophyceae</taxon>
        <taxon>Charales</taxon>
        <taxon>Characeae</taxon>
        <taxon>Chara</taxon>
    </lineage>
</organism>
<dbReference type="Gramene" id="GBG85806">
    <property type="protein sequence ID" value="GBG85806"/>
    <property type="gene ID" value="CBR_g40615"/>
</dbReference>
<dbReference type="AlphaFoldDB" id="A0A388LU10"/>
<name>A0A388LU10_CHABU</name>
<keyword evidence="3" id="KW-1185">Reference proteome</keyword>
<evidence type="ECO:0000313" key="3">
    <source>
        <dbReference type="Proteomes" id="UP000265515"/>
    </source>
</evidence>
<feature type="region of interest" description="Disordered" evidence="1">
    <location>
        <begin position="297"/>
        <end position="328"/>
    </location>
</feature>
<gene>
    <name evidence="2" type="ORF">CBR_g40615</name>
</gene>
<sequence>MASNVVEEECGDVFGTVQGRARDEVGTFGQAADNDIDVIMPAVGLGKATHEVHGDGLPPVCFDVGKQGRPVEVVGDGVKVFLETEVSCNLGVVVLDQELSIETTCIGDAKSASVFGIDVEKVVVKGVVGDWVKIAELVVDGGEVWAREVALAGLAWSDIFLGEDGGDDGVVSADGEVLPIEVRAPDCEGVNHGEEFLLVGGVIHLHGKELLASEGDGVFAWWSLGVSGGVLDGGGVGDVTREMLGQYGSNGEVGGVSGDIEVASGVGDLEDRGRSDGLLDTKQWGASQVMKVATPRGHPMERVSPRRGEADGLSMPNGPSVRRGMSPAGGGRRIVDAKWAVGATGDVTGGLAGRRVVGGGELVRGGDGGGVLGGDVVEEARAGRGRCRCGLVGGEDAVELEGTSEEVDEGHGGLVDKGSCQVFAANALNVGDESEIADDVKGDMLAKRADVLHKTVGWSGLLEPTELVDILVDRFLWAEGGGDEGGPLEEGVRPETDVMAIRHFGVPPASSVVQKSAASDGEPVDDGDAMKGEGLLEFGEKEEGILMGLAREGVVVLGEGGGGATMVEVVVDEGGGVQVDGVGVEVEAEACPEEGVGWGVEEGGVIVVTTVMEGLSPSSTVTWSDMDDTVAFMSSREVWKVLSAWRMAERSEVAVFVGGCSPARLRAMLSTESVRMSDMLMEDAAMSGEKGVEDATGTDVEDAAAAVAAAAARWEFLVLRGGMWRFAGGGGGGEEFLIF</sequence>
<evidence type="ECO:0000256" key="1">
    <source>
        <dbReference type="SAM" id="MobiDB-lite"/>
    </source>
</evidence>
<proteinExistence type="predicted"/>
<comment type="caution">
    <text evidence="2">The sequence shown here is derived from an EMBL/GenBank/DDBJ whole genome shotgun (WGS) entry which is preliminary data.</text>
</comment>
<evidence type="ECO:0000313" key="2">
    <source>
        <dbReference type="EMBL" id="GBG85806.1"/>
    </source>
</evidence>
<feature type="compositionally biased region" description="Basic and acidic residues" evidence="1">
    <location>
        <begin position="298"/>
        <end position="310"/>
    </location>
</feature>
<protein>
    <submittedName>
        <fullName evidence="2">Uncharacterized protein</fullName>
    </submittedName>
</protein>
<reference evidence="2 3" key="1">
    <citation type="journal article" date="2018" name="Cell">
        <title>The Chara Genome: Secondary Complexity and Implications for Plant Terrestrialization.</title>
        <authorList>
            <person name="Nishiyama T."/>
            <person name="Sakayama H."/>
            <person name="Vries J.D."/>
            <person name="Buschmann H."/>
            <person name="Saint-Marcoux D."/>
            <person name="Ullrich K.K."/>
            <person name="Haas F.B."/>
            <person name="Vanderstraeten L."/>
            <person name="Becker D."/>
            <person name="Lang D."/>
            <person name="Vosolsobe S."/>
            <person name="Rombauts S."/>
            <person name="Wilhelmsson P.K.I."/>
            <person name="Janitza P."/>
            <person name="Kern R."/>
            <person name="Heyl A."/>
            <person name="Rumpler F."/>
            <person name="Villalobos L.I.A.C."/>
            <person name="Clay J.M."/>
            <person name="Skokan R."/>
            <person name="Toyoda A."/>
            <person name="Suzuki Y."/>
            <person name="Kagoshima H."/>
            <person name="Schijlen E."/>
            <person name="Tajeshwar N."/>
            <person name="Catarino B."/>
            <person name="Hetherington A.J."/>
            <person name="Saltykova A."/>
            <person name="Bonnot C."/>
            <person name="Breuninger H."/>
            <person name="Symeonidi A."/>
            <person name="Radhakrishnan G.V."/>
            <person name="Van Nieuwerburgh F."/>
            <person name="Deforce D."/>
            <person name="Chang C."/>
            <person name="Karol K.G."/>
            <person name="Hedrich R."/>
            <person name="Ulvskov P."/>
            <person name="Glockner G."/>
            <person name="Delwiche C.F."/>
            <person name="Petrasek J."/>
            <person name="Van de Peer Y."/>
            <person name="Friml J."/>
            <person name="Beilby M."/>
            <person name="Dolan L."/>
            <person name="Kohara Y."/>
            <person name="Sugano S."/>
            <person name="Fujiyama A."/>
            <person name="Delaux P.-M."/>
            <person name="Quint M."/>
            <person name="TheiBen G."/>
            <person name="Hagemann M."/>
            <person name="Harholt J."/>
            <person name="Dunand C."/>
            <person name="Zachgo S."/>
            <person name="Langdale J."/>
            <person name="Maumus F."/>
            <person name="Straeten D.V.D."/>
            <person name="Gould S.B."/>
            <person name="Rensing S.A."/>
        </authorList>
    </citation>
    <scope>NUCLEOTIDE SEQUENCE [LARGE SCALE GENOMIC DNA]</scope>
    <source>
        <strain evidence="2 3">S276</strain>
    </source>
</reference>
<dbReference type="Proteomes" id="UP000265515">
    <property type="component" value="Unassembled WGS sequence"/>
</dbReference>
<accession>A0A388LU10</accession>